<proteinExistence type="predicted"/>
<dbReference type="RefSeq" id="WP_066593241.1">
    <property type="nucleotide sequence ID" value="NZ_CAJTBZ010000004.1"/>
</dbReference>
<name>A0A227KNU4_9BURK</name>
<protein>
    <recommendedName>
        <fullName evidence="3">Rpn family recombination-promoting nuclease/putative transposase</fullName>
    </recommendedName>
</protein>
<evidence type="ECO:0008006" key="3">
    <source>
        <dbReference type="Google" id="ProtNLM"/>
    </source>
</evidence>
<evidence type="ECO:0000313" key="2">
    <source>
        <dbReference type="Proteomes" id="UP000214610"/>
    </source>
</evidence>
<dbReference type="Proteomes" id="UP000214610">
    <property type="component" value="Unassembled WGS sequence"/>
</dbReference>
<sequence length="279" mass="31887">MKEYSRIERAQDFIRHARLMDDSFFELCFRSNPKYIEAVINEIFKQLGIPLVKVNSIETQERFLTVENRNACLDAVATDVNGNLINIEVQRAKKRSLFRRARYHSSLMDTNNLTSGEDFAQLPDTYVIFILDYDLRKQELPAYQVKRAFLEDHSDFDDGTRFIFVNGNYRGDDPIGNLMNDFHAEGAEQMKNAMLKERVEFFKETEEGQKEMEGIEAKIAKRERAAGRAEGKAEGKAEGIAEVAKNMLKFGESLGKVVALTGLTLEQVQNIQRSLQSPA</sequence>
<dbReference type="EMBL" id="NHMP01000003">
    <property type="protein sequence ID" value="OXE49755.1"/>
    <property type="molecule type" value="Genomic_DNA"/>
</dbReference>
<comment type="caution">
    <text evidence="1">The sequence shown here is derived from an EMBL/GenBank/DDBJ whole genome shotgun (WGS) entry which is preliminary data.</text>
</comment>
<dbReference type="GeneID" id="78361656"/>
<reference evidence="2" key="1">
    <citation type="submission" date="2017-05" db="EMBL/GenBank/DDBJ databases">
        <title>Improved OligoMM genomes.</title>
        <authorList>
            <person name="Garzetti D."/>
        </authorList>
    </citation>
    <scope>NUCLEOTIDE SEQUENCE [LARGE SCALE GENOMIC DNA]</scope>
    <source>
        <strain evidence="2">YL45</strain>
    </source>
</reference>
<evidence type="ECO:0000313" key="1">
    <source>
        <dbReference type="EMBL" id="OXE49755.1"/>
    </source>
</evidence>
<keyword evidence="2" id="KW-1185">Reference proteome</keyword>
<organism evidence="1 2">
    <name type="scientific">Turicimonas muris</name>
    <dbReference type="NCBI Taxonomy" id="1796652"/>
    <lineage>
        <taxon>Bacteria</taxon>
        <taxon>Pseudomonadati</taxon>
        <taxon>Pseudomonadota</taxon>
        <taxon>Betaproteobacteria</taxon>
        <taxon>Burkholderiales</taxon>
        <taxon>Sutterellaceae</taxon>
        <taxon>Turicimonas</taxon>
    </lineage>
</organism>
<dbReference type="Pfam" id="PF12784">
    <property type="entry name" value="PDDEXK_2"/>
    <property type="match status" value="1"/>
</dbReference>
<gene>
    <name evidence="1" type="ORF">ADH67_06405</name>
</gene>
<dbReference type="AlphaFoldDB" id="A0A227KNU4"/>
<accession>A0A227KNU4</accession>